<sequence length="190" mass="19959">MAGTVAFQTGMTVIALPASLAAIAVEVAADFRGRRGTRDDSDTSVGKELLGLRAPSVLGGVDTGCLPSAALFVPVVAVIDTSFGASVWPDISLITATGGITATAFWAGRAFVRFGGGVVSVKLLQVRDKEFRLVGDLELLAGGDEMSGERRDGEDTGDTAINILLNQFLERGDVLRLEFGRWCDTISHSQ</sequence>
<gene>
    <name evidence="2" type="ORF">R3P38DRAFT_3353754</name>
</gene>
<keyword evidence="1" id="KW-0732">Signal</keyword>
<dbReference type="Proteomes" id="UP001362999">
    <property type="component" value="Unassembled WGS sequence"/>
</dbReference>
<keyword evidence="3" id="KW-1185">Reference proteome</keyword>
<evidence type="ECO:0000313" key="3">
    <source>
        <dbReference type="Proteomes" id="UP001362999"/>
    </source>
</evidence>
<comment type="caution">
    <text evidence="2">The sequence shown here is derived from an EMBL/GenBank/DDBJ whole genome shotgun (WGS) entry which is preliminary data.</text>
</comment>
<protein>
    <submittedName>
        <fullName evidence="2">Uncharacterized protein</fullName>
    </submittedName>
</protein>
<organism evidence="2 3">
    <name type="scientific">Favolaschia claudopus</name>
    <dbReference type="NCBI Taxonomy" id="2862362"/>
    <lineage>
        <taxon>Eukaryota</taxon>
        <taxon>Fungi</taxon>
        <taxon>Dikarya</taxon>
        <taxon>Basidiomycota</taxon>
        <taxon>Agaricomycotina</taxon>
        <taxon>Agaricomycetes</taxon>
        <taxon>Agaricomycetidae</taxon>
        <taxon>Agaricales</taxon>
        <taxon>Marasmiineae</taxon>
        <taxon>Mycenaceae</taxon>
        <taxon>Favolaschia</taxon>
    </lineage>
</organism>
<feature type="signal peptide" evidence="1">
    <location>
        <begin position="1"/>
        <end position="29"/>
    </location>
</feature>
<feature type="chain" id="PRO_5043788119" evidence="1">
    <location>
        <begin position="30"/>
        <end position="190"/>
    </location>
</feature>
<dbReference type="EMBL" id="JAWWNJ010000026">
    <property type="protein sequence ID" value="KAK7029899.1"/>
    <property type="molecule type" value="Genomic_DNA"/>
</dbReference>
<dbReference type="AlphaFoldDB" id="A0AAW0BUB6"/>
<accession>A0AAW0BUB6</accession>
<evidence type="ECO:0000256" key="1">
    <source>
        <dbReference type="SAM" id="SignalP"/>
    </source>
</evidence>
<evidence type="ECO:0000313" key="2">
    <source>
        <dbReference type="EMBL" id="KAK7029899.1"/>
    </source>
</evidence>
<reference evidence="2 3" key="1">
    <citation type="journal article" date="2024" name="J Genomics">
        <title>Draft genome sequencing and assembly of Favolaschia claudopus CIRM-BRFM 2984 isolated from oak limbs.</title>
        <authorList>
            <person name="Navarro D."/>
            <person name="Drula E."/>
            <person name="Chaduli D."/>
            <person name="Cazenave R."/>
            <person name="Ahrendt S."/>
            <person name="Wang J."/>
            <person name="Lipzen A."/>
            <person name="Daum C."/>
            <person name="Barry K."/>
            <person name="Grigoriev I.V."/>
            <person name="Favel A."/>
            <person name="Rosso M.N."/>
            <person name="Martin F."/>
        </authorList>
    </citation>
    <scope>NUCLEOTIDE SEQUENCE [LARGE SCALE GENOMIC DNA]</scope>
    <source>
        <strain evidence="2 3">CIRM-BRFM 2984</strain>
    </source>
</reference>
<proteinExistence type="predicted"/>
<name>A0AAW0BUB6_9AGAR</name>